<sequence length="364" mass="43524">MNGWLYLVLFFIILFSYIHVQKQWKIVSSHEIFEYDYRSLKELQPVCEYKQPIVFSLDIPTYLEAFHINSLHICDLRDRTKENSYIELIHLPIDQAKGLMMTDTNSTYYSYRNNNTIKQSSQCTQWFRKMDSHLKPPFTVHEEYDVIYGSRKTRTIPQFNRESHTFIYVPPDNNRSFIRMKMISIKNLPELYYENDYVYYEFWSPVDLFASEYDYKCAEILVKPGSAVFIPSYWFYSFEFQDKHNQICMVKYTTIPNLMANTKHLSMYYLQQQNIEEKWWKPLTSQAESSIEMDESSIHEISSTPSKNIHNDTKEIKSTKEIGNEKMRDRDIPDPQQYTPPIKDDITEIKSVVDSLIQDISKKR</sequence>
<organism evidence="2">
    <name type="scientific">viral metagenome</name>
    <dbReference type="NCBI Taxonomy" id="1070528"/>
    <lineage>
        <taxon>unclassified sequences</taxon>
        <taxon>metagenomes</taxon>
        <taxon>organismal metagenomes</taxon>
    </lineage>
</organism>
<name>A0A6C0CMW5_9ZZZZ</name>
<accession>A0A6C0CMW5</accession>
<protein>
    <recommendedName>
        <fullName evidence="3">Cupin-like domain-containing protein</fullName>
    </recommendedName>
</protein>
<feature type="region of interest" description="Disordered" evidence="1">
    <location>
        <begin position="298"/>
        <end position="344"/>
    </location>
</feature>
<feature type="compositionally biased region" description="Polar residues" evidence="1">
    <location>
        <begin position="299"/>
        <end position="308"/>
    </location>
</feature>
<proteinExistence type="predicted"/>
<feature type="compositionally biased region" description="Basic and acidic residues" evidence="1">
    <location>
        <begin position="309"/>
        <end position="333"/>
    </location>
</feature>
<dbReference type="EMBL" id="MN739454">
    <property type="protein sequence ID" value="QHT05462.1"/>
    <property type="molecule type" value="Genomic_DNA"/>
</dbReference>
<evidence type="ECO:0000256" key="1">
    <source>
        <dbReference type="SAM" id="MobiDB-lite"/>
    </source>
</evidence>
<evidence type="ECO:0000313" key="2">
    <source>
        <dbReference type="EMBL" id="QHT05462.1"/>
    </source>
</evidence>
<evidence type="ECO:0008006" key="3">
    <source>
        <dbReference type="Google" id="ProtNLM"/>
    </source>
</evidence>
<reference evidence="2" key="1">
    <citation type="journal article" date="2020" name="Nature">
        <title>Giant virus diversity and host interactions through global metagenomics.</title>
        <authorList>
            <person name="Schulz F."/>
            <person name="Roux S."/>
            <person name="Paez-Espino D."/>
            <person name="Jungbluth S."/>
            <person name="Walsh D.A."/>
            <person name="Denef V.J."/>
            <person name="McMahon K.D."/>
            <person name="Konstantinidis K.T."/>
            <person name="Eloe-Fadrosh E.A."/>
            <person name="Kyrpides N.C."/>
            <person name="Woyke T."/>
        </authorList>
    </citation>
    <scope>NUCLEOTIDE SEQUENCE</scope>
    <source>
        <strain evidence="2">GVMAG-M-3300021375-17</strain>
    </source>
</reference>
<dbReference type="AlphaFoldDB" id="A0A6C0CMW5"/>